<gene>
    <name evidence="3" type="ORF">URODEC1_LOCUS2815</name>
</gene>
<keyword evidence="4" id="KW-1185">Reference proteome</keyword>
<name>A0ABC8VF78_9POAL</name>
<feature type="signal peptide" evidence="2">
    <location>
        <begin position="1"/>
        <end position="22"/>
    </location>
</feature>
<keyword evidence="1" id="KW-0472">Membrane</keyword>
<sequence>MAPRRLLLQLCAAVAAASCLLAATFPVDASSGARRLGPAHRLRVLSDIPADAPAPAADDYDIPADAPAPAADDDYDYDYDIPAADAAPAPAAGDIAASAPAPVAGTDAAAGHSPPWTVDYVVLLFLAGLCCVLALELLLVGLIKGVPLLASAVADLYAAAKTAREKATRVSPVDQDAVEAAGGH</sequence>
<keyword evidence="2" id="KW-0732">Signal</keyword>
<keyword evidence="1" id="KW-1133">Transmembrane helix</keyword>
<dbReference type="EMBL" id="OZ075111">
    <property type="protein sequence ID" value="CAL4889631.1"/>
    <property type="molecule type" value="Genomic_DNA"/>
</dbReference>
<organism evidence="3 4">
    <name type="scientific">Urochloa decumbens</name>
    <dbReference type="NCBI Taxonomy" id="240449"/>
    <lineage>
        <taxon>Eukaryota</taxon>
        <taxon>Viridiplantae</taxon>
        <taxon>Streptophyta</taxon>
        <taxon>Embryophyta</taxon>
        <taxon>Tracheophyta</taxon>
        <taxon>Spermatophyta</taxon>
        <taxon>Magnoliopsida</taxon>
        <taxon>Liliopsida</taxon>
        <taxon>Poales</taxon>
        <taxon>Poaceae</taxon>
        <taxon>PACMAD clade</taxon>
        <taxon>Panicoideae</taxon>
        <taxon>Panicodae</taxon>
        <taxon>Paniceae</taxon>
        <taxon>Melinidinae</taxon>
        <taxon>Urochloa</taxon>
    </lineage>
</organism>
<accession>A0ABC8VF78</accession>
<dbReference type="InterPro" id="IPR006311">
    <property type="entry name" value="TAT_signal"/>
</dbReference>
<feature type="transmembrane region" description="Helical" evidence="1">
    <location>
        <begin position="120"/>
        <end position="143"/>
    </location>
</feature>
<dbReference type="PROSITE" id="PS51318">
    <property type="entry name" value="TAT"/>
    <property type="match status" value="1"/>
</dbReference>
<keyword evidence="1" id="KW-0812">Transmembrane</keyword>
<evidence type="ECO:0000313" key="3">
    <source>
        <dbReference type="EMBL" id="CAL4889631.1"/>
    </source>
</evidence>
<evidence type="ECO:0000313" key="4">
    <source>
        <dbReference type="Proteomes" id="UP001497457"/>
    </source>
</evidence>
<reference evidence="4" key="1">
    <citation type="submission" date="2024-06" db="EMBL/GenBank/DDBJ databases">
        <authorList>
            <person name="Ryan C."/>
        </authorList>
    </citation>
    <scope>NUCLEOTIDE SEQUENCE [LARGE SCALE GENOMIC DNA]</scope>
</reference>
<dbReference type="PROSITE" id="PS51257">
    <property type="entry name" value="PROKAR_LIPOPROTEIN"/>
    <property type="match status" value="1"/>
</dbReference>
<proteinExistence type="predicted"/>
<evidence type="ECO:0000256" key="2">
    <source>
        <dbReference type="SAM" id="SignalP"/>
    </source>
</evidence>
<protein>
    <submittedName>
        <fullName evidence="3">Uncharacterized protein</fullName>
    </submittedName>
</protein>
<reference evidence="3 4" key="2">
    <citation type="submission" date="2024-10" db="EMBL/GenBank/DDBJ databases">
        <authorList>
            <person name="Ryan C."/>
        </authorList>
    </citation>
    <scope>NUCLEOTIDE SEQUENCE [LARGE SCALE GENOMIC DNA]</scope>
</reference>
<dbReference type="AlphaFoldDB" id="A0ABC8VF78"/>
<evidence type="ECO:0000256" key="1">
    <source>
        <dbReference type="SAM" id="Phobius"/>
    </source>
</evidence>
<feature type="chain" id="PRO_5044782990" evidence="2">
    <location>
        <begin position="23"/>
        <end position="184"/>
    </location>
</feature>
<dbReference type="Proteomes" id="UP001497457">
    <property type="component" value="Chromosome 1b"/>
</dbReference>